<organism evidence="1 2">
    <name type="scientific">Neobacillus pocheonensis</name>
    <dbReference type="NCBI Taxonomy" id="363869"/>
    <lineage>
        <taxon>Bacteria</taxon>
        <taxon>Bacillati</taxon>
        <taxon>Bacillota</taxon>
        <taxon>Bacilli</taxon>
        <taxon>Bacillales</taxon>
        <taxon>Bacillaceae</taxon>
        <taxon>Neobacillus</taxon>
    </lineage>
</organism>
<keyword evidence="2" id="KW-1185">Reference proteome</keyword>
<evidence type="ECO:0000313" key="1">
    <source>
        <dbReference type="EMBL" id="MCM2531958.1"/>
    </source>
</evidence>
<comment type="caution">
    <text evidence="1">The sequence shown here is derived from an EMBL/GenBank/DDBJ whole genome shotgun (WGS) entry which is preliminary data.</text>
</comment>
<reference evidence="1 2" key="1">
    <citation type="submission" date="2022-06" db="EMBL/GenBank/DDBJ databases">
        <authorList>
            <person name="Jeon C.O."/>
        </authorList>
    </citation>
    <scope>NUCLEOTIDE SEQUENCE [LARGE SCALE GENOMIC DNA]</scope>
    <source>
        <strain evidence="1 2">KCTC 13943</strain>
    </source>
</reference>
<dbReference type="Proteomes" id="UP001523262">
    <property type="component" value="Unassembled WGS sequence"/>
</dbReference>
<protein>
    <submittedName>
        <fullName evidence="1">Uncharacterized protein</fullName>
    </submittedName>
</protein>
<sequence>MHESSTAYRTPWGFNENGIILGELGFNEKGTLMLFRTFDLHPVEALEGKPPGAAWRCTLYGEI</sequence>
<accession>A0ABT0W6J8</accession>
<evidence type="ECO:0000313" key="2">
    <source>
        <dbReference type="Proteomes" id="UP001523262"/>
    </source>
</evidence>
<proteinExistence type="predicted"/>
<dbReference type="EMBL" id="JAMQCR010000001">
    <property type="protein sequence ID" value="MCM2531958.1"/>
    <property type="molecule type" value="Genomic_DNA"/>
</dbReference>
<gene>
    <name evidence="1" type="ORF">NDK43_05570</name>
</gene>
<name>A0ABT0W6J8_9BACI</name>